<dbReference type="CDD" id="cd03025">
    <property type="entry name" value="DsbA_FrnE_like"/>
    <property type="match status" value="1"/>
</dbReference>
<dbReference type="SUPFAM" id="SSF52833">
    <property type="entry name" value="Thioredoxin-like"/>
    <property type="match status" value="1"/>
</dbReference>
<evidence type="ECO:0000313" key="1">
    <source>
        <dbReference type="EMBL" id="MFC5270654.1"/>
    </source>
</evidence>
<dbReference type="Gene3D" id="3.40.30.10">
    <property type="entry name" value="Glutaredoxin"/>
    <property type="match status" value="1"/>
</dbReference>
<dbReference type="RefSeq" id="WP_378017020.1">
    <property type="nucleotide sequence ID" value="NZ_JBHSKT010000004.1"/>
</dbReference>
<name>A0ABW0E8L8_9BACT</name>
<dbReference type="PANTHER" id="PTHR13887">
    <property type="entry name" value="GLUTATHIONE S-TRANSFERASE KAPPA"/>
    <property type="match status" value="1"/>
</dbReference>
<dbReference type="EMBL" id="JBHSKT010000004">
    <property type="protein sequence ID" value="MFC5270654.1"/>
    <property type="molecule type" value="Genomic_DNA"/>
</dbReference>
<comment type="caution">
    <text evidence="1">The sequence shown here is derived from an EMBL/GenBank/DDBJ whole genome shotgun (WGS) entry which is preliminary data.</text>
</comment>
<protein>
    <submittedName>
        <fullName evidence="1">DsbA family protein</fullName>
    </submittedName>
</protein>
<accession>A0ABW0E8L8</accession>
<sequence length="217" mass="24951">MQKPTLFYIYDALCGWCFGFAPVMQKLHTEFQEQFNFEVINGGMITGERVGPLHKMAAYIKRSVPSVEQVSGVKFGEPYLNGILNSETYISNSLPPAIALKILQEQASDQQIKLAHEIQQLHYVQGQDLNEAETYFPLCREIGLPEEVFRLKFQQKKYREQAQSDFELAKNWVITGFPAIVVEHEEKLYLLTQGFQEFEPLAEVLRKILSGEIKQDD</sequence>
<reference evidence="2" key="1">
    <citation type="journal article" date="2019" name="Int. J. Syst. Evol. Microbiol.">
        <title>The Global Catalogue of Microorganisms (GCM) 10K type strain sequencing project: providing services to taxonomists for standard genome sequencing and annotation.</title>
        <authorList>
            <consortium name="The Broad Institute Genomics Platform"/>
            <consortium name="The Broad Institute Genome Sequencing Center for Infectious Disease"/>
            <person name="Wu L."/>
            <person name="Ma J."/>
        </authorList>
    </citation>
    <scope>NUCLEOTIDE SEQUENCE [LARGE SCALE GENOMIC DNA]</scope>
    <source>
        <strain evidence="2">KACC 12602</strain>
    </source>
</reference>
<gene>
    <name evidence="1" type="ORF">ACFPIB_08550</name>
</gene>
<evidence type="ECO:0000313" key="2">
    <source>
        <dbReference type="Proteomes" id="UP001596161"/>
    </source>
</evidence>
<dbReference type="Proteomes" id="UP001596161">
    <property type="component" value="Unassembled WGS sequence"/>
</dbReference>
<organism evidence="1 2">
    <name type="scientific">Adhaeribacter terreus</name>
    <dbReference type="NCBI Taxonomy" id="529703"/>
    <lineage>
        <taxon>Bacteria</taxon>
        <taxon>Pseudomonadati</taxon>
        <taxon>Bacteroidota</taxon>
        <taxon>Cytophagia</taxon>
        <taxon>Cytophagales</taxon>
        <taxon>Hymenobacteraceae</taxon>
        <taxon>Adhaeribacter</taxon>
    </lineage>
</organism>
<dbReference type="PANTHER" id="PTHR13887:SF54">
    <property type="entry name" value="DSBA FAMILY PROTEIN"/>
    <property type="match status" value="1"/>
</dbReference>
<dbReference type="Gene3D" id="1.10.472.60">
    <property type="entry name" value="putative protein disulfide isomerase domain"/>
    <property type="match status" value="1"/>
</dbReference>
<keyword evidence="2" id="KW-1185">Reference proteome</keyword>
<dbReference type="InterPro" id="IPR036249">
    <property type="entry name" value="Thioredoxin-like_sf"/>
</dbReference>
<proteinExistence type="predicted"/>
<dbReference type="Pfam" id="PF13743">
    <property type="entry name" value="Thioredoxin_5"/>
    <property type="match status" value="1"/>
</dbReference>